<comment type="caution">
    <text evidence="2">The sequence shown here is derived from an EMBL/GenBank/DDBJ whole genome shotgun (WGS) entry which is preliminary data.</text>
</comment>
<feature type="compositionally biased region" description="Basic and acidic residues" evidence="1">
    <location>
        <begin position="9"/>
        <end position="65"/>
    </location>
</feature>
<reference evidence="2 3" key="1">
    <citation type="submission" date="2019-05" db="EMBL/GenBank/DDBJ databases">
        <title>Another draft genome of Portunus trituberculatus and its Hox gene families provides insights of decapod evolution.</title>
        <authorList>
            <person name="Jeong J.-H."/>
            <person name="Song I."/>
            <person name="Kim S."/>
            <person name="Choi T."/>
            <person name="Kim D."/>
            <person name="Ryu S."/>
            <person name="Kim W."/>
        </authorList>
    </citation>
    <scope>NUCLEOTIDE SEQUENCE [LARGE SCALE GENOMIC DNA]</scope>
    <source>
        <tissue evidence="2">Muscle</tissue>
    </source>
</reference>
<evidence type="ECO:0000313" key="3">
    <source>
        <dbReference type="Proteomes" id="UP000324222"/>
    </source>
</evidence>
<proteinExistence type="predicted"/>
<organism evidence="2 3">
    <name type="scientific">Portunus trituberculatus</name>
    <name type="common">Swimming crab</name>
    <name type="synonym">Neptunus trituberculatus</name>
    <dbReference type="NCBI Taxonomy" id="210409"/>
    <lineage>
        <taxon>Eukaryota</taxon>
        <taxon>Metazoa</taxon>
        <taxon>Ecdysozoa</taxon>
        <taxon>Arthropoda</taxon>
        <taxon>Crustacea</taxon>
        <taxon>Multicrustacea</taxon>
        <taxon>Malacostraca</taxon>
        <taxon>Eumalacostraca</taxon>
        <taxon>Eucarida</taxon>
        <taxon>Decapoda</taxon>
        <taxon>Pleocyemata</taxon>
        <taxon>Brachyura</taxon>
        <taxon>Eubrachyura</taxon>
        <taxon>Portunoidea</taxon>
        <taxon>Portunidae</taxon>
        <taxon>Portuninae</taxon>
        <taxon>Portunus</taxon>
    </lineage>
</organism>
<name>A0A5B7JWI5_PORTR</name>
<keyword evidence="3" id="KW-1185">Reference proteome</keyword>
<dbReference type="AlphaFoldDB" id="A0A5B7JWI5"/>
<accession>A0A5B7JWI5</accession>
<sequence length="65" mass="7387">MGEKGIGGEWKDETQGGTERKERKREELKRSENGIREGKESCEDTKRGRGVDVTKMEKGDQDDSE</sequence>
<feature type="region of interest" description="Disordered" evidence="1">
    <location>
        <begin position="1"/>
        <end position="65"/>
    </location>
</feature>
<gene>
    <name evidence="2" type="ORF">E2C01_096790</name>
</gene>
<protein>
    <submittedName>
        <fullName evidence="2">Uncharacterized protein</fullName>
    </submittedName>
</protein>
<evidence type="ECO:0000256" key="1">
    <source>
        <dbReference type="SAM" id="MobiDB-lite"/>
    </source>
</evidence>
<dbReference type="Proteomes" id="UP000324222">
    <property type="component" value="Unassembled WGS sequence"/>
</dbReference>
<evidence type="ECO:0000313" key="2">
    <source>
        <dbReference type="EMBL" id="MPD01271.1"/>
    </source>
</evidence>
<dbReference type="EMBL" id="VSRR010126386">
    <property type="protein sequence ID" value="MPD01271.1"/>
    <property type="molecule type" value="Genomic_DNA"/>
</dbReference>